<keyword evidence="6 10" id="KW-0143">Chaperone</keyword>
<evidence type="ECO:0000256" key="3">
    <source>
        <dbReference type="ARBA" id="ARBA00011738"/>
    </source>
</evidence>
<dbReference type="GO" id="GO:0042803">
    <property type="term" value="F:protein homodimerization activity"/>
    <property type="evidence" value="ECO:0007669"/>
    <property type="project" value="InterPro"/>
</dbReference>
<dbReference type="NCBIfam" id="NF010738">
    <property type="entry name" value="PRK14140.1"/>
    <property type="match status" value="1"/>
</dbReference>
<evidence type="ECO:0000256" key="10">
    <source>
        <dbReference type="HAMAP-Rule" id="MF_01151"/>
    </source>
</evidence>
<feature type="coiled-coil region" evidence="13">
    <location>
        <begin position="30"/>
        <end position="78"/>
    </location>
</feature>
<dbReference type="HAMAP" id="MF_01151">
    <property type="entry name" value="GrpE"/>
    <property type="match status" value="1"/>
</dbReference>
<dbReference type="InterPro" id="IPR009012">
    <property type="entry name" value="GrpE_head"/>
</dbReference>
<sequence>MAENIKIENEISDENGEAPAIQEDGKEKHLLLLEKSLKEKEEEAAKYLDHLQRLQAEFQNYKKRSAEERKKIEEVGKEDLIKNLLPVIDSMEKSLNHTGKDLDRKVIVKGIELVHKQLKNLLKKERITRIESVGEKFDPLLHEAVMTEFSDEHSPGIILEELEPGYSFNGRILRPTKVKVAISKEQG</sequence>
<dbReference type="SUPFAM" id="SSF51064">
    <property type="entry name" value="Head domain of nucleotide exchange factor GrpE"/>
    <property type="match status" value="1"/>
</dbReference>
<keyword evidence="4 10" id="KW-0963">Cytoplasm</keyword>
<keyword evidence="13" id="KW-0175">Coiled coil</keyword>
<evidence type="ECO:0000256" key="7">
    <source>
        <dbReference type="ARBA" id="ARBA00053401"/>
    </source>
</evidence>
<feature type="region of interest" description="Disordered" evidence="14">
    <location>
        <begin position="1"/>
        <end position="23"/>
    </location>
</feature>
<accession>A0A1F7RB24</accession>
<protein>
    <recommendedName>
        <fullName evidence="8 10">Protein GrpE</fullName>
    </recommendedName>
    <alternativeName>
        <fullName evidence="9 10">HSP-70 cofactor</fullName>
    </alternativeName>
</protein>
<dbReference type="GO" id="GO:0000774">
    <property type="term" value="F:adenyl-nucleotide exchange factor activity"/>
    <property type="evidence" value="ECO:0007669"/>
    <property type="project" value="InterPro"/>
</dbReference>
<reference evidence="15 16" key="1">
    <citation type="journal article" date="2016" name="Nat. Commun.">
        <title>Thousands of microbial genomes shed light on interconnected biogeochemical processes in an aquifer system.</title>
        <authorList>
            <person name="Anantharaman K."/>
            <person name="Brown C.T."/>
            <person name="Hug L.A."/>
            <person name="Sharon I."/>
            <person name="Castelle C.J."/>
            <person name="Probst A.J."/>
            <person name="Thomas B.C."/>
            <person name="Singh A."/>
            <person name="Wilkins M.J."/>
            <person name="Karaoz U."/>
            <person name="Brodie E.L."/>
            <person name="Williams K.H."/>
            <person name="Hubbard S.S."/>
            <person name="Banfield J.F."/>
        </authorList>
    </citation>
    <scope>NUCLEOTIDE SEQUENCE [LARGE SCALE GENOMIC DNA]</scope>
</reference>
<dbReference type="GO" id="GO:0005737">
    <property type="term" value="C:cytoplasm"/>
    <property type="evidence" value="ECO:0007669"/>
    <property type="project" value="UniProtKB-SubCell"/>
</dbReference>
<dbReference type="EMBL" id="MGDB01000137">
    <property type="protein sequence ID" value="OGL38766.1"/>
    <property type="molecule type" value="Genomic_DNA"/>
</dbReference>
<dbReference type="FunFam" id="2.30.22.10:FF:000001">
    <property type="entry name" value="Protein GrpE"/>
    <property type="match status" value="1"/>
</dbReference>
<name>A0A1F7RB24_9BACT</name>
<comment type="subunit">
    <text evidence="3 10">Homodimer.</text>
</comment>
<dbReference type="InterPro" id="IPR000740">
    <property type="entry name" value="GrpE"/>
</dbReference>
<evidence type="ECO:0000256" key="14">
    <source>
        <dbReference type="SAM" id="MobiDB-lite"/>
    </source>
</evidence>
<comment type="function">
    <text evidence="7 10 11">Participates actively in the response to hyperosmotic and heat shock by preventing the aggregation of stress-denatured proteins, in association with DnaK and GrpE. It is the nucleotide exchange factor for DnaK and may function as a thermosensor. Unfolded proteins bind initially to DnaJ; upon interaction with the DnaJ-bound protein, DnaK hydrolyzes its bound ATP, resulting in the formation of a stable complex. GrpE releases ADP from DnaK; ATP binding to DnaK triggers the release of the substrate protein, thus completing the reaction cycle. Several rounds of ATP-dependent interactions between DnaJ, DnaK and GrpE are required for fully efficient folding.</text>
</comment>
<comment type="caution">
    <text evidence="15">The sequence shown here is derived from an EMBL/GenBank/DDBJ whole genome shotgun (WGS) entry which is preliminary data.</text>
</comment>
<dbReference type="Pfam" id="PF01025">
    <property type="entry name" value="GrpE"/>
    <property type="match status" value="1"/>
</dbReference>
<evidence type="ECO:0000313" key="16">
    <source>
        <dbReference type="Proteomes" id="UP000178526"/>
    </source>
</evidence>
<dbReference type="Gene3D" id="2.30.22.10">
    <property type="entry name" value="Head domain of nucleotide exchange factor GrpE"/>
    <property type="match status" value="1"/>
</dbReference>
<organism evidence="15 16">
    <name type="scientific">Candidatus Schekmanbacteria bacterium GWA2_38_11</name>
    <dbReference type="NCBI Taxonomy" id="1817876"/>
    <lineage>
        <taxon>Bacteria</taxon>
        <taxon>Candidatus Schekmaniibacteriota</taxon>
    </lineage>
</organism>
<evidence type="ECO:0000313" key="15">
    <source>
        <dbReference type="EMBL" id="OGL38766.1"/>
    </source>
</evidence>
<dbReference type="Proteomes" id="UP000178526">
    <property type="component" value="Unassembled WGS sequence"/>
</dbReference>
<evidence type="ECO:0000256" key="1">
    <source>
        <dbReference type="ARBA" id="ARBA00004496"/>
    </source>
</evidence>
<comment type="similarity">
    <text evidence="2 10 12">Belongs to the GrpE family.</text>
</comment>
<evidence type="ECO:0000256" key="4">
    <source>
        <dbReference type="ARBA" id="ARBA00022490"/>
    </source>
</evidence>
<evidence type="ECO:0000256" key="13">
    <source>
        <dbReference type="SAM" id="Coils"/>
    </source>
</evidence>
<comment type="subcellular location">
    <subcellularLocation>
        <location evidence="1 10">Cytoplasm</location>
    </subcellularLocation>
</comment>
<evidence type="ECO:0000256" key="9">
    <source>
        <dbReference type="ARBA" id="ARBA00076414"/>
    </source>
</evidence>
<evidence type="ECO:0000256" key="12">
    <source>
        <dbReference type="RuleBase" id="RU004478"/>
    </source>
</evidence>
<dbReference type="SUPFAM" id="SSF58014">
    <property type="entry name" value="Coiled-coil domain of nucleotide exchange factor GrpE"/>
    <property type="match status" value="1"/>
</dbReference>
<evidence type="ECO:0000256" key="2">
    <source>
        <dbReference type="ARBA" id="ARBA00009054"/>
    </source>
</evidence>
<gene>
    <name evidence="10" type="primary">grpE</name>
    <name evidence="15" type="ORF">A2042_03065</name>
</gene>
<dbReference type="PROSITE" id="PS01071">
    <property type="entry name" value="GRPE"/>
    <property type="match status" value="1"/>
</dbReference>
<dbReference type="Gene3D" id="3.90.20.20">
    <property type="match status" value="1"/>
</dbReference>
<evidence type="ECO:0000256" key="5">
    <source>
        <dbReference type="ARBA" id="ARBA00023016"/>
    </source>
</evidence>
<dbReference type="InterPro" id="IPR013805">
    <property type="entry name" value="GrpE_CC"/>
</dbReference>
<dbReference type="PANTHER" id="PTHR21237:SF23">
    <property type="entry name" value="GRPE PROTEIN HOMOLOG, MITOCHONDRIAL"/>
    <property type="match status" value="1"/>
</dbReference>
<dbReference type="CDD" id="cd00446">
    <property type="entry name" value="GrpE"/>
    <property type="match status" value="1"/>
</dbReference>
<dbReference type="AlphaFoldDB" id="A0A1F7RB24"/>
<dbReference type="PRINTS" id="PR00773">
    <property type="entry name" value="GRPEPROTEIN"/>
</dbReference>
<dbReference type="PANTHER" id="PTHR21237">
    <property type="entry name" value="GRPE PROTEIN"/>
    <property type="match status" value="1"/>
</dbReference>
<dbReference type="GO" id="GO:0051087">
    <property type="term" value="F:protein-folding chaperone binding"/>
    <property type="evidence" value="ECO:0007669"/>
    <property type="project" value="InterPro"/>
</dbReference>
<dbReference type="GO" id="GO:0051082">
    <property type="term" value="F:unfolded protein binding"/>
    <property type="evidence" value="ECO:0007669"/>
    <property type="project" value="TreeGrafter"/>
</dbReference>
<proteinExistence type="inferred from homology"/>
<dbReference type="GO" id="GO:0006457">
    <property type="term" value="P:protein folding"/>
    <property type="evidence" value="ECO:0007669"/>
    <property type="project" value="InterPro"/>
</dbReference>
<evidence type="ECO:0000256" key="11">
    <source>
        <dbReference type="RuleBase" id="RU000639"/>
    </source>
</evidence>
<evidence type="ECO:0000256" key="6">
    <source>
        <dbReference type="ARBA" id="ARBA00023186"/>
    </source>
</evidence>
<evidence type="ECO:0000256" key="8">
    <source>
        <dbReference type="ARBA" id="ARBA00072274"/>
    </source>
</evidence>
<keyword evidence="5 10" id="KW-0346">Stress response</keyword>